<evidence type="ECO:0000313" key="2">
    <source>
        <dbReference type="Proteomes" id="UP000010146"/>
    </source>
</evidence>
<dbReference type="AlphaFoldDB" id="A0A0F5PKT6"/>
<dbReference type="EMBL" id="ABXP02000101">
    <property type="protein sequence ID" value="KKC29267.1"/>
    <property type="molecule type" value="Genomic_DNA"/>
</dbReference>
<reference evidence="1 2" key="2">
    <citation type="journal article" date="2015" name="BMC Genomics">
        <title>Analysis of three genomes within the thermophilic bacterial species Caldanaerobacter subterraneus with a focus on carbon monoxide dehydrogenase evolution and hydrolase diversity.</title>
        <authorList>
            <person name="Sant'Anna F.H."/>
            <person name="Lebedinsky A.V."/>
            <person name="Sokolova T.G."/>
            <person name="Robb F.T."/>
            <person name="Gonzalez J.M."/>
        </authorList>
    </citation>
    <scope>NUCLEOTIDE SEQUENCE [LARGE SCALE GENOMIC DNA]</scope>
    <source>
        <strain evidence="1 2">DSM 12653</strain>
    </source>
</reference>
<proteinExistence type="predicted"/>
<accession>A0A0F5PKT6</accession>
<evidence type="ECO:0000313" key="1">
    <source>
        <dbReference type="EMBL" id="KKC29267.1"/>
    </source>
</evidence>
<reference evidence="1 2" key="1">
    <citation type="submission" date="2008-07" db="EMBL/GenBank/DDBJ databases">
        <authorList>
            <person name="Gonzalez J."/>
            <person name="Sokolova T."/>
            <person name="Ferriera S."/>
            <person name="Johnson J."/>
            <person name="Kravitz S."/>
            <person name="Beeson K."/>
            <person name="Sutton G."/>
            <person name="Rogers Y.-H."/>
            <person name="Friedman R."/>
            <person name="Frazier M."/>
            <person name="Venter J.C."/>
        </authorList>
    </citation>
    <scope>NUCLEOTIDE SEQUENCE [LARGE SCALE GENOMIC DNA]</scope>
    <source>
        <strain evidence="1 2">DSM 12653</strain>
    </source>
</reference>
<name>A0A0F5PKT6_9THEO</name>
<dbReference type="Proteomes" id="UP000010146">
    <property type="component" value="Unassembled WGS sequence"/>
</dbReference>
<comment type="caution">
    <text evidence="1">The sequence shown here is derived from an EMBL/GenBank/DDBJ whole genome shotgun (WGS) entry which is preliminary data.</text>
</comment>
<organism evidence="1 2">
    <name type="scientific">Caldanaerobacter subterraneus subsp. pacificus DSM 12653</name>
    <dbReference type="NCBI Taxonomy" id="391606"/>
    <lineage>
        <taxon>Bacteria</taxon>
        <taxon>Bacillati</taxon>
        <taxon>Bacillota</taxon>
        <taxon>Clostridia</taxon>
        <taxon>Thermoanaerobacterales</taxon>
        <taxon>Thermoanaerobacteraceae</taxon>
        <taxon>Caldanaerobacter</taxon>
    </lineage>
</organism>
<reference evidence="2" key="3">
    <citation type="submission" date="2015-02" db="EMBL/GenBank/DDBJ databases">
        <title>Genome analysis of three genomes within the thermophilic hydrogenogenic bacterial species Caldanaerobacter subterraneus.</title>
        <authorList>
            <person name="Sant'Anna F.H."/>
            <person name="Lebedinsky A."/>
            <person name="Sokolova T."/>
            <person name="Robb F.T."/>
            <person name="Gonzalez J.M."/>
        </authorList>
    </citation>
    <scope>NUCLEOTIDE SEQUENCE [LARGE SCALE GENOMIC DNA]</scope>
    <source>
        <strain evidence="2">DSM 12653</strain>
    </source>
</reference>
<sequence length="85" mass="10314">MAVNSDMFQEFNERLKEVSDNILEFFKKGEGIWIKVRKFKGEYDNEEKEFKFAKELFTTTKKEVAERTSKMIWAKREGHKLSYFF</sequence>
<gene>
    <name evidence="1" type="ORF">CDSM653_01718</name>
</gene>
<protein>
    <submittedName>
        <fullName evidence="1">Uncharacterized protein</fullName>
    </submittedName>
</protein>